<evidence type="ECO:0000313" key="1">
    <source>
        <dbReference type="EMBL" id="KAK0653127.1"/>
    </source>
</evidence>
<proteinExistence type="predicted"/>
<protein>
    <submittedName>
        <fullName evidence="1">Uncharacterized protein</fullName>
    </submittedName>
</protein>
<evidence type="ECO:0000313" key="2">
    <source>
        <dbReference type="Proteomes" id="UP001174936"/>
    </source>
</evidence>
<dbReference type="Proteomes" id="UP001174936">
    <property type="component" value="Unassembled WGS sequence"/>
</dbReference>
<dbReference type="AlphaFoldDB" id="A0AA39YKA7"/>
<reference evidence="1" key="1">
    <citation type="submission" date="2023-06" db="EMBL/GenBank/DDBJ databases">
        <title>Genome-scale phylogeny and comparative genomics of the fungal order Sordariales.</title>
        <authorList>
            <consortium name="Lawrence Berkeley National Laboratory"/>
            <person name="Hensen N."/>
            <person name="Bonometti L."/>
            <person name="Westerberg I."/>
            <person name="Brannstrom I.O."/>
            <person name="Guillou S."/>
            <person name="Cros-Aarteil S."/>
            <person name="Calhoun S."/>
            <person name="Haridas S."/>
            <person name="Kuo A."/>
            <person name="Mondo S."/>
            <person name="Pangilinan J."/>
            <person name="Riley R."/>
            <person name="Labutti K."/>
            <person name="Andreopoulos B."/>
            <person name="Lipzen A."/>
            <person name="Chen C."/>
            <person name="Yanf M."/>
            <person name="Daum C."/>
            <person name="Ng V."/>
            <person name="Clum A."/>
            <person name="Steindorff A."/>
            <person name="Ohm R."/>
            <person name="Martin F."/>
            <person name="Silar P."/>
            <person name="Natvig D."/>
            <person name="Lalanne C."/>
            <person name="Gautier V."/>
            <person name="Ament-Velasquez S.L."/>
            <person name="Kruys A."/>
            <person name="Hutchinson M.I."/>
            <person name="Powell A.J."/>
            <person name="Barry K."/>
            <person name="Miller A.N."/>
            <person name="Grigoriev I.V."/>
            <person name="Debuchy R."/>
            <person name="Gladieux P."/>
            <person name="Thoren M.H."/>
            <person name="Johannesson H."/>
        </authorList>
    </citation>
    <scope>NUCLEOTIDE SEQUENCE</scope>
    <source>
        <strain evidence="1">SMH2532-1</strain>
    </source>
</reference>
<comment type="caution">
    <text evidence="1">The sequence shown here is derived from an EMBL/GenBank/DDBJ whole genome shotgun (WGS) entry which is preliminary data.</text>
</comment>
<name>A0AA39YKA7_9PEZI</name>
<organism evidence="1 2">
    <name type="scientific">Cercophora newfieldiana</name>
    <dbReference type="NCBI Taxonomy" id="92897"/>
    <lineage>
        <taxon>Eukaryota</taxon>
        <taxon>Fungi</taxon>
        <taxon>Dikarya</taxon>
        <taxon>Ascomycota</taxon>
        <taxon>Pezizomycotina</taxon>
        <taxon>Sordariomycetes</taxon>
        <taxon>Sordariomycetidae</taxon>
        <taxon>Sordariales</taxon>
        <taxon>Lasiosphaeriaceae</taxon>
        <taxon>Cercophora</taxon>
    </lineage>
</organism>
<sequence length="55" mass="5788">MALGRLVRGICLVVLALLLVVSRRVLAVCWAVCLGALVGIRLVESVASFFAADFG</sequence>
<accession>A0AA39YKA7</accession>
<keyword evidence="2" id="KW-1185">Reference proteome</keyword>
<dbReference type="EMBL" id="JAULSV010000002">
    <property type="protein sequence ID" value="KAK0653127.1"/>
    <property type="molecule type" value="Genomic_DNA"/>
</dbReference>
<gene>
    <name evidence="1" type="ORF">B0T16DRAFT_407481</name>
</gene>